<reference evidence="2 3" key="1">
    <citation type="submission" date="2020-08" db="EMBL/GenBank/DDBJ databases">
        <authorList>
            <person name="Koutsovoulos G."/>
            <person name="Danchin GJ E."/>
        </authorList>
    </citation>
    <scope>NUCLEOTIDE SEQUENCE [LARGE SCALE GENOMIC DNA]</scope>
</reference>
<keyword evidence="1" id="KW-1133">Transmembrane helix</keyword>
<organism evidence="2 3">
    <name type="scientific">Meloidogyne enterolobii</name>
    <name type="common">Root-knot nematode worm</name>
    <name type="synonym">Meloidogyne mayaguensis</name>
    <dbReference type="NCBI Taxonomy" id="390850"/>
    <lineage>
        <taxon>Eukaryota</taxon>
        <taxon>Metazoa</taxon>
        <taxon>Ecdysozoa</taxon>
        <taxon>Nematoda</taxon>
        <taxon>Chromadorea</taxon>
        <taxon>Rhabditida</taxon>
        <taxon>Tylenchina</taxon>
        <taxon>Tylenchomorpha</taxon>
        <taxon>Tylenchoidea</taxon>
        <taxon>Meloidogynidae</taxon>
        <taxon>Meloidogyninae</taxon>
        <taxon>Meloidogyne</taxon>
    </lineage>
</organism>
<proteinExistence type="predicted"/>
<dbReference type="Proteomes" id="UP000580250">
    <property type="component" value="Unassembled WGS sequence"/>
</dbReference>
<evidence type="ECO:0000313" key="2">
    <source>
        <dbReference type="EMBL" id="CAD2188192.1"/>
    </source>
</evidence>
<dbReference type="EMBL" id="CAJEWN010000680">
    <property type="protein sequence ID" value="CAD2188192.1"/>
    <property type="molecule type" value="Genomic_DNA"/>
</dbReference>
<keyword evidence="1" id="KW-0472">Membrane</keyword>
<accession>A0A6V7WMG5</accession>
<keyword evidence="1" id="KW-0812">Transmembrane</keyword>
<evidence type="ECO:0000256" key="1">
    <source>
        <dbReference type="SAM" id="Phobius"/>
    </source>
</evidence>
<gene>
    <name evidence="2" type="ORF">MENT_LOCUS40829</name>
</gene>
<protein>
    <submittedName>
        <fullName evidence="2">Uncharacterized protein</fullName>
    </submittedName>
</protein>
<dbReference type="AlphaFoldDB" id="A0A6V7WMG5"/>
<evidence type="ECO:0000313" key="3">
    <source>
        <dbReference type="Proteomes" id="UP000580250"/>
    </source>
</evidence>
<sequence>MGEDLGLGEASTSTYSIFNTETNTQNIYFYLFLLFLLSFFSLPIKMFFPNFLFRNYSFFSIKNSSNLLKNIKSTI</sequence>
<feature type="transmembrane region" description="Helical" evidence="1">
    <location>
        <begin position="27"/>
        <end position="48"/>
    </location>
</feature>
<comment type="caution">
    <text evidence="2">The sequence shown here is derived from an EMBL/GenBank/DDBJ whole genome shotgun (WGS) entry which is preliminary data.</text>
</comment>
<name>A0A6V7WMG5_MELEN</name>